<protein>
    <submittedName>
        <fullName evidence="2">Uncharacterized protein</fullName>
    </submittedName>
</protein>
<feature type="non-terminal residue" evidence="2">
    <location>
        <position position="132"/>
    </location>
</feature>
<reference evidence="2 3" key="1">
    <citation type="submission" date="2016-04" db="EMBL/GenBank/DDBJ databases">
        <title>The genome of Intoshia linei affirms orthonectids as highly simplified spiralians.</title>
        <authorList>
            <person name="Mikhailov K.V."/>
            <person name="Slusarev G.S."/>
            <person name="Nikitin M.A."/>
            <person name="Logacheva M.D."/>
            <person name="Penin A."/>
            <person name="Aleoshin V."/>
            <person name="Panchin Y.V."/>
        </authorList>
    </citation>
    <scope>NUCLEOTIDE SEQUENCE [LARGE SCALE GENOMIC DNA]</scope>
    <source>
        <strain evidence="2">Intl2013</strain>
        <tissue evidence="2">Whole animal</tissue>
    </source>
</reference>
<dbReference type="AlphaFoldDB" id="A0A177APZ7"/>
<feature type="coiled-coil region" evidence="1">
    <location>
        <begin position="57"/>
        <end position="111"/>
    </location>
</feature>
<accession>A0A177APZ7</accession>
<name>A0A177APZ7_9BILA</name>
<keyword evidence="1" id="KW-0175">Coiled coil</keyword>
<evidence type="ECO:0000313" key="3">
    <source>
        <dbReference type="Proteomes" id="UP000078046"/>
    </source>
</evidence>
<proteinExistence type="predicted"/>
<evidence type="ECO:0000256" key="1">
    <source>
        <dbReference type="SAM" id="Coils"/>
    </source>
</evidence>
<comment type="caution">
    <text evidence="2">The sequence shown here is derived from an EMBL/GenBank/DDBJ whole genome shotgun (WGS) entry which is preliminary data.</text>
</comment>
<keyword evidence="3" id="KW-1185">Reference proteome</keyword>
<evidence type="ECO:0000313" key="2">
    <source>
        <dbReference type="EMBL" id="OAF63880.1"/>
    </source>
</evidence>
<gene>
    <name evidence="2" type="ORF">A3Q56_08420</name>
</gene>
<dbReference type="EMBL" id="LWCA01002422">
    <property type="protein sequence ID" value="OAF63880.1"/>
    <property type="molecule type" value="Genomic_DNA"/>
</dbReference>
<sequence>MKIIKTNHHTSMSITPSHYISTNESKMLNIDAHYILTQLDEIRNKLKKKNIIDLNRKKLLEKEIQEINTNFKDFIKNYINTEIKIRTKKIYEEFKNKLRQQEKQLSINKSDNTRKADILKNHYEKNKELILQ</sequence>
<dbReference type="Proteomes" id="UP000078046">
    <property type="component" value="Unassembled WGS sequence"/>
</dbReference>
<organism evidence="2 3">
    <name type="scientific">Intoshia linei</name>
    <dbReference type="NCBI Taxonomy" id="1819745"/>
    <lineage>
        <taxon>Eukaryota</taxon>
        <taxon>Metazoa</taxon>
        <taxon>Spiralia</taxon>
        <taxon>Lophotrochozoa</taxon>
        <taxon>Mesozoa</taxon>
        <taxon>Orthonectida</taxon>
        <taxon>Rhopaluridae</taxon>
        <taxon>Intoshia</taxon>
    </lineage>
</organism>